<organism evidence="7">
    <name type="scientific">Timema cristinae</name>
    <name type="common">Walking stick</name>
    <dbReference type="NCBI Taxonomy" id="61476"/>
    <lineage>
        <taxon>Eukaryota</taxon>
        <taxon>Metazoa</taxon>
        <taxon>Ecdysozoa</taxon>
        <taxon>Arthropoda</taxon>
        <taxon>Hexapoda</taxon>
        <taxon>Insecta</taxon>
        <taxon>Pterygota</taxon>
        <taxon>Neoptera</taxon>
        <taxon>Polyneoptera</taxon>
        <taxon>Phasmatodea</taxon>
        <taxon>Timematodea</taxon>
        <taxon>Timematoidea</taxon>
        <taxon>Timematidae</taxon>
        <taxon>Timema</taxon>
    </lineage>
</organism>
<feature type="domain" description="C2H2-type" evidence="6">
    <location>
        <begin position="688"/>
        <end position="715"/>
    </location>
</feature>
<dbReference type="PANTHER" id="PTHR24379">
    <property type="entry name" value="KRAB AND ZINC FINGER DOMAIN-CONTAINING"/>
    <property type="match status" value="1"/>
</dbReference>
<feature type="domain" description="C2H2-type" evidence="6">
    <location>
        <begin position="228"/>
        <end position="251"/>
    </location>
</feature>
<dbReference type="PANTHER" id="PTHR24379:SF121">
    <property type="entry name" value="C2H2-TYPE DOMAIN-CONTAINING PROTEIN"/>
    <property type="match status" value="1"/>
</dbReference>
<dbReference type="AlphaFoldDB" id="A0A7R9H0Y2"/>
<feature type="domain" description="C2H2-type" evidence="6">
    <location>
        <begin position="716"/>
        <end position="739"/>
    </location>
</feature>
<dbReference type="SUPFAM" id="SSF57667">
    <property type="entry name" value="beta-beta-alpha zinc fingers"/>
    <property type="match status" value="6"/>
</dbReference>
<dbReference type="EMBL" id="OC319028">
    <property type="protein sequence ID" value="CAD7404021.1"/>
    <property type="molecule type" value="Genomic_DNA"/>
</dbReference>
<keyword evidence="3 5" id="KW-0863">Zinc-finger</keyword>
<keyword evidence="1" id="KW-0479">Metal-binding</keyword>
<evidence type="ECO:0000313" key="7">
    <source>
        <dbReference type="EMBL" id="CAD7404021.1"/>
    </source>
</evidence>
<evidence type="ECO:0000256" key="1">
    <source>
        <dbReference type="ARBA" id="ARBA00022723"/>
    </source>
</evidence>
<keyword evidence="2" id="KW-0677">Repeat</keyword>
<dbReference type="Pfam" id="PF00096">
    <property type="entry name" value="zf-C2H2"/>
    <property type="match status" value="6"/>
</dbReference>
<dbReference type="PROSITE" id="PS00028">
    <property type="entry name" value="ZINC_FINGER_C2H2_1"/>
    <property type="match status" value="8"/>
</dbReference>
<reference evidence="7" key="1">
    <citation type="submission" date="2020-11" db="EMBL/GenBank/DDBJ databases">
        <authorList>
            <person name="Tran Van P."/>
        </authorList>
    </citation>
    <scope>NUCLEOTIDE SEQUENCE</scope>
</reference>
<gene>
    <name evidence="7" type="ORF">TCEB3V08_LOCUS7293</name>
</gene>
<feature type="domain" description="C2H2-type" evidence="6">
    <location>
        <begin position="746"/>
        <end position="773"/>
    </location>
</feature>
<evidence type="ECO:0000256" key="2">
    <source>
        <dbReference type="ARBA" id="ARBA00022737"/>
    </source>
</evidence>
<evidence type="ECO:0000256" key="3">
    <source>
        <dbReference type="ARBA" id="ARBA00022771"/>
    </source>
</evidence>
<feature type="domain" description="C2H2-type" evidence="6">
    <location>
        <begin position="774"/>
        <end position="801"/>
    </location>
</feature>
<dbReference type="SMART" id="SM00355">
    <property type="entry name" value="ZnF_C2H2"/>
    <property type="match status" value="12"/>
</dbReference>
<feature type="domain" description="C2H2-type" evidence="6">
    <location>
        <begin position="831"/>
        <end position="856"/>
    </location>
</feature>
<name>A0A7R9H0Y2_TIMCR</name>
<dbReference type="InterPro" id="IPR036236">
    <property type="entry name" value="Znf_C2H2_sf"/>
</dbReference>
<protein>
    <recommendedName>
        <fullName evidence="6">C2H2-type domain-containing protein</fullName>
    </recommendedName>
</protein>
<feature type="domain" description="C2H2-type" evidence="6">
    <location>
        <begin position="200"/>
        <end position="227"/>
    </location>
</feature>
<evidence type="ECO:0000256" key="5">
    <source>
        <dbReference type="PROSITE-ProRule" id="PRU00042"/>
    </source>
</evidence>
<proteinExistence type="predicted"/>
<dbReference type="FunFam" id="3.30.160.60:FF:000176">
    <property type="entry name" value="zinc finger protein 70"/>
    <property type="match status" value="1"/>
</dbReference>
<evidence type="ECO:0000259" key="6">
    <source>
        <dbReference type="PROSITE" id="PS50157"/>
    </source>
</evidence>
<dbReference type="Gene3D" id="3.30.160.60">
    <property type="entry name" value="Classic Zinc Finger"/>
    <property type="match status" value="10"/>
</dbReference>
<accession>A0A7R9H0Y2</accession>
<dbReference type="PROSITE" id="PS50157">
    <property type="entry name" value="ZINC_FINGER_C2H2_2"/>
    <property type="match status" value="12"/>
</dbReference>
<dbReference type="GO" id="GO:0008270">
    <property type="term" value="F:zinc ion binding"/>
    <property type="evidence" value="ECO:0007669"/>
    <property type="project" value="UniProtKB-KW"/>
</dbReference>
<sequence length="909" mass="105635">MNLFQHQSNSSELNLTKARPTFEEESHFETPAAVDFPRIKEEVQDEDDFDHTFSSKCSLVMPTEDIKLKAEKSFDDNDLETIERSINKSSINMQFPITNKSSYDYETIQQLSPENIKRSVDESIVNTPFTITNTSSSNNENIQLLAQENTEGSFDEPPMNIFNSHNMNLSGVNVDIESHSGPDATKDHKKLHRSKNPKIFTCEECHKQFSRHSGLRIHLLIHKGEKPYKCEDCGKYFRDRTSLRRHRQRIHHDAINNYVCPNCNKVYFERSVFLKHMEKESGMKRFHCKECNKSYTEMSSYRRHTRLHGGKKPFKCDLCNRRFTAICNVRQHMLTQHSSVLPFQCPECDKSFPRKYLFKKHVEEHSSKISQSNSTLLNLLEAVPIHEEANCYKTPTEHDFHKIKEEAQAFTAQRYPKHIVNRQINRALSNQEHIKKQPSNEIPPTTQYYEELDKLGFRPKHTNNNKQHQAKSSYPCNKPRCSTDEDDFDHTVPSECSLVVSTEDIKLKTETNFDDDDSVTFISTEEQFPSIENTTRTIDSTTNHLLSNTYPQNNYIGLSELLAAPCKIPVIHDQVDGEYNYDKQYVQASYTDTPGMDVSYTHNSQELFMHKGSINTPFSMTNKSYSNYENIQQLAQENTERSLDESLVNMSSHQMNLNVVRSHIENDSGSATTNMPKTKHNPIKPKIFICEECHRQFSRLAGLKTHLLIHKGEKPCKCKDCGRNFRDKTILRRHRQRIHHDTTVSYKCPNCDKIFFEKSYLLRHLQNESGEKRFHCKECNKGYTEMSSYRRHVRLHGGNKPFKCDLCNKRFTAICNVRQHKLTQHSRVYPFKCPECGKRFSRKFLLKKHVEKHSSEILVALCVFIRTSSLYMTYPLPLGPLVYQCQNQLVERVLATGIVKASFLLGRGS</sequence>
<feature type="domain" description="C2H2-type" evidence="6">
    <location>
        <begin position="802"/>
        <end position="830"/>
    </location>
</feature>
<dbReference type="InterPro" id="IPR013087">
    <property type="entry name" value="Znf_C2H2_type"/>
</dbReference>
<feature type="domain" description="C2H2-type" evidence="6">
    <location>
        <begin position="314"/>
        <end position="342"/>
    </location>
</feature>
<feature type="domain" description="C2H2-type" evidence="6">
    <location>
        <begin position="343"/>
        <end position="370"/>
    </location>
</feature>
<feature type="domain" description="C2H2-type" evidence="6">
    <location>
        <begin position="258"/>
        <end position="285"/>
    </location>
</feature>
<dbReference type="FunFam" id="3.30.160.60:FF:000100">
    <property type="entry name" value="Zinc finger 45-like"/>
    <property type="match status" value="2"/>
</dbReference>
<keyword evidence="4" id="KW-0862">Zinc</keyword>
<feature type="domain" description="C2H2-type" evidence="6">
    <location>
        <begin position="286"/>
        <end position="313"/>
    </location>
</feature>
<evidence type="ECO:0000256" key="4">
    <source>
        <dbReference type="ARBA" id="ARBA00022833"/>
    </source>
</evidence>